<dbReference type="InterPro" id="IPR015797">
    <property type="entry name" value="NUDIX_hydrolase-like_dom_sf"/>
</dbReference>
<proteinExistence type="inferred from homology"/>
<comment type="catalytic activity">
    <reaction evidence="9">
        <text>a 5'-end NAD(+)-phospho-ribonucleoside in mRNA + H2O = a 5'-end phospho-adenosine-phospho-ribonucleoside in mRNA + beta-nicotinamide D-ribonucleotide + 2 H(+)</text>
        <dbReference type="Rhea" id="RHEA:60876"/>
        <dbReference type="Rhea" id="RHEA-COMP:15698"/>
        <dbReference type="Rhea" id="RHEA-COMP:15719"/>
        <dbReference type="ChEBI" id="CHEBI:14649"/>
        <dbReference type="ChEBI" id="CHEBI:15377"/>
        <dbReference type="ChEBI" id="CHEBI:15378"/>
        <dbReference type="ChEBI" id="CHEBI:144029"/>
        <dbReference type="ChEBI" id="CHEBI:144051"/>
    </reaction>
    <physiologicalReaction direction="left-to-right" evidence="9">
        <dbReference type="Rhea" id="RHEA:60877"/>
    </physiologicalReaction>
</comment>
<dbReference type="Pfam" id="PF00293">
    <property type="entry name" value="NUDIX"/>
    <property type="match status" value="1"/>
</dbReference>
<dbReference type="NCBIfam" id="NF001299">
    <property type="entry name" value="PRK00241.1"/>
    <property type="match status" value="1"/>
</dbReference>
<dbReference type="PROSITE" id="PS00893">
    <property type="entry name" value="NUDIX_BOX"/>
    <property type="match status" value="1"/>
</dbReference>
<evidence type="ECO:0000256" key="4">
    <source>
        <dbReference type="ARBA" id="ARBA00012381"/>
    </source>
</evidence>
<keyword evidence="5" id="KW-0479">Metal-binding</keyword>
<comment type="similarity">
    <text evidence="3">Belongs to the Nudix hydrolase family. NudC subfamily.</text>
</comment>
<evidence type="ECO:0000256" key="9">
    <source>
        <dbReference type="ARBA" id="ARBA00023679"/>
    </source>
</evidence>
<evidence type="ECO:0000256" key="5">
    <source>
        <dbReference type="ARBA" id="ARBA00022723"/>
    </source>
</evidence>
<comment type="caution">
    <text evidence="11">The sequence shown here is derived from an EMBL/GenBank/DDBJ whole genome shotgun (WGS) entry which is preliminary data.</text>
</comment>
<comment type="cofactor">
    <cofactor evidence="1">
        <name>Mg(2+)</name>
        <dbReference type="ChEBI" id="CHEBI:18420"/>
    </cofactor>
</comment>
<evidence type="ECO:0000256" key="2">
    <source>
        <dbReference type="ARBA" id="ARBA00001947"/>
    </source>
</evidence>
<dbReference type="InterPro" id="IPR000086">
    <property type="entry name" value="NUDIX_hydrolase_dom"/>
</dbReference>
<sequence length="317" mass="34699">MVTLSSPIPFSAFPLDRAGARRRDQDFIFDLLRLRDTDLVLIQDGKPVLKVGGQPSAPRKLLRLAAASRAGFLQEHNDTLIFMGQNTHGRATFAASLPSSFDWDDGPLQGLGEIEDMRMAAGVMDVGDLAIAGTAKSILDWHSRHRFCANCGVPSQVAEAGWKRHCTNCDSEHFPRTDPVAIMLAVHGNRCLLGRGPGFRAGYVSALAGFIEPGETIEEGCARELHEEAGVTMTHARIVANQPWPFPSQLMIGLIASVKNLELTIDLHEISEAIWFTREEARALLSEGGCRRDGVTLRAPPPLAIAHHLIQHWIHEG</sequence>
<dbReference type="SUPFAM" id="SSF55811">
    <property type="entry name" value="Nudix"/>
    <property type="match status" value="1"/>
</dbReference>
<dbReference type="Pfam" id="PF09297">
    <property type="entry name" value="Zn_ribbon_NUD"/>
    <property type="match status" value="1"/>
</dbReference>
<dbReference type="InterPro" id="IPR049734">
    <property type="entry name" value="NudC-like_C"/>
</dbReference>
<reference evidence="11" key="1">
    <citation type="submission" date="2021-05" db="EMBL/GenBank/DDBJ databases">
        <authorList>
            <person name="Tanabe Y."/>
        </authorList>
    </citation>
    <scope>NUCLEOTIDE SEQUENCE</scope>
    <source>
        <strain evidence="11">BOTRYCO-1</strain>
    </source>
</reference>
<evidence type="ECO:0000313" key="11">
    <source>
        <dbReference type="EMBL" id="GIU65902.1"/>
    </source>
</evidence>
<feature type="domain" description="Nudix hydrolase" evidence="10">
    <location>
        <begin position="175"/>
        <end position="298"/>
    </location>
</feature>
<evidence type="ECO:0000256" key="1">
    <source>
        <dbReference type="ARBA" id="ARBA00001946"/>
    </source>
</evidence>
<reference evidence="11" key="2">
    <citation type="journal article" date="2023" name="ISME Commun">
        <title>Characterization of a bloom-associated alphaproteobacterial lineage, 'Candidatus Phycosocius': insights into freshwater algal-bacterial interactions.</title>
        <authorList>
            <person name="Tanabe Y."/>
            <person name="Yamaguchi H."/>
            <person name="Yoshida M."/>
            <person name="Kai A."/>
            <person name="Okazaki Y."/>
        </authorList>
    </citation>
    <scope>NUCLEOTIDE SEQUENCE</scope>
    <source>
        <strain evidence="11">BOTRYCO-1</strain>
    </source>
</reference>
<evidence type="ECO:0000256" key="3">
    <source>
        <dbReference type="ARBA" id="ARBA00009595"/>
    </source>
</evidence>
<dbReference type="InterPro" id="IPR015375">
    <property type="entry name" value="NADH_PPase-like_N"/>
</dbReference>
<evidence type="ECO:0000259" key="10">
    <source>
        <dbReference type="PROSITE" id="PS51462"/>
    </source>
</evidence>
<dbReference type="Pfam" id="PF09296">
    <property type="entry name" value="NUDIX-like"/>
    <property type="match status" value="1"/>
</dbReference>
<evidence type="ECO:0000256" key="7">
    <source>
        <dbReference type="ARBA" id="ARBA00022842"/>
    </source>
</evidence>
<dbReference type="Gene3D" id="3.90.79.10">
    <property type="entry name" value="Nucleoside Triphosphate Pyrophosphohydrolase"/>
    <property type="match status" value="1"/>
</dbReference>
<comment type="cofactor">
    <cofactor evidence="2">
        <name>Zn(2+)</name>
        <dbReference type="ChEBI" id="CHEBI:29105"/>
    </cofactor>
</comment>
<organism evidence="11 12">
    <name type="scientific">Candidatus Phycosocius spiralis</name>
    <dbReference type="NCBI Taxonomy" id="2815099"/>
    <lineage>
        <taxon>Bacteria</taxon>
        <taxon>Pseudomonadati</taxon>
        <taxon>Pseudomonadota</taxon>
        <taxon>Alphaproteobacteria</taxon>
        <taxon>Caulobacterales</taxon>
        <taxon>Caulobacterales incertae sedis</taxon>
        <taxon>Candidatus Phycosocius</taxon>
    </lineage>
</organism>
<dbReference type="Proteomes" id="UP001161064">
    <property type="component" value="Unassembled WGS sequence"/>
</dbReference>
<dbReference type="InterPro" id="IPR050241">
    <property type="entry name" value="NAD-cap_RNA_hydrolase_NudC"/>
</dbReference>
<dbReference type="RefSeq" id="WP_284358368.1">
    <property type="nucleotide sequence ID" value="NZ_BPFZ01000001.1"/>
</dbReference>
<dbReference type="EC" id="3.6.1.22" evidence="4"/>
<keyword evidence="12" id="KW-1185">Reference proteome</keyword>
<name>A0ABQ4PSB3_9PROT</name>
<evidence type="ECO:0000313" key="12">
    <source>
        <dbReference type="Proteomes" id="UP001161064"/>
    </source>
</evidence>
<protein>
    <recommendedName>
        <fullName evidence="4">NAD(+) diphosphatase</fullName>
        <ecNumber evidence="4">3.6.1.22</ecNumber>
    </recommendedName>
</protein>
<dbReference type="PANTHER" id="PTHR42904">
    <property type="entry name" value="NUDIX HYDROLASE, NUDC SUBFAMILY"/>
    <property type="match status" value="1"/>
</dbReference>
<dbReference type="InterPro" id="IPR015376">
    <property type="entry name" value="Znr_NADH_PPase"/>
</dbReference>
<keyword evidence="8" id="KW-0520">NAD</keyword>
<dbReference type="PROSITE" id="PS51462">
    <property type="entry name" value="NUDIX"/>
    <property type="match status" value="1"/>
</dbReference>
<dbReference type="InterPro" id="IPR020084">
    <property type="entry name" value="NUDIX_hydrolase_CS"/>
</dbReference>
<dbReference type="EMBL" id="BPFZ01000001">
    <property type="protein sequence ID" value="GIU65902.1"/>
    <property type="molecule type" value="Genomic_DNA"/>
</dbReference>
<evidence type="ECO:0000256" key="6">
    <source>
        <dbReference type="ARBA" id="ARBA00022801"/>
    </source>
</evidence>
<evidence type="ECO:0000256" key="8">
    <source>
        <dbReference type="ARBA" id="ARBA00023027"/>
    </source>
</evidence>
<accession>A0ABQ4PSB3</accession>
<keyword evidence="7" id="KW-0460">Magnesium</keyword>
<dbReference type="CDD" id="cd03429">
    <property type="entry name" value="NUDIX_NADH_pyrophosphatase_Nudt13"/>
    <property type="match status" value="1"/>
</dbReference>
<dbReference type="PANTHER" id="PTHR42904:SF6">
    <property type="entry name" value="NAD-CAPPED RNA HYDROLASE NUDT12"/>
    <property type="match status" value="1"/>
</dbReference>
<gene>
    <name evidence="11" type="ORF">PsB1_0056</name>
</gene>
<dbReference type="Gene3D" id="3.90.79.20">
    <property type="match status" value="1"/>
</dbReference>
<keyword evidence="6" id="KW-0378">Hydrolase</keyword>